<feature type="binding site" evidence="7 9">
    <location>
        <position position="90"/>
    </location>
    <ligand>
        <name>3-methyl-2-oxobutanoate</name>
        <dbReference type="ChEBI" id="CHEBI:11851"/>
    </ligand>
</feature>
<dbReference type="EC" id="2.1.2.11" evidence="7"/>
<proteinExistence type="inferred from homology"/>
<evidence type="ECO:0000313" key="12">
    <source>
        <dbReference type="Proteomes" id="UP000528322"/>
    </source>
</evidence>
<comment type="pathway">
    <text evidence="1 7">Cofactor biosynthesis; (R)-pantothenate biosynthesis; (R)-pantoate from 3-methyl-2-oxobutanoate: step 1/2.</text>
</comment>
<dbReference type="SUPFAM" id="SSF51621">
    <property type="entry name" value="Phosphoenolpyruvate/pyruvate domain"/>
    <property type="match status" value="1"/>
</dbReference>
<dbReference type="Gene3D" id="3.20.20.60">
    <property type="entry name" value="Phosphoenolpyruvate-binding domains"/>
    <property type="match status" value="1"/>
</dbReference>
<evidence type="ECO:0000256" key="1">
    <source>
        <dbReference type="ARBA" id="ARBA00005033"/>
    </source>
</evidence>
<dbReference type="Pfam" id="PF02548">
    <property type="entry name" value="Pantoate_transf"/>
    <property type="match status" value="1"/>
</dbReference>
<comment type="subunit">
    <text evidence="3 7">Homodecamer; pentamer of dimers.</text>
</comment>
<keyword evidence="5 7" id="KW-0808">Transferase</keyword>
<dbReference type="GO" id="GO:0032259">
    <property type="term" value="P:methylation"/>
    <property type="evidence" value="ECO:0007669"/>
    <property type="project" value="UniProtKB-KW"/>
</dbReference>
<evidence type="ECO:0000313" key="11">
    <source>
        <dbReference type="EMBL" id="MBB5021053.1"/>
    </source>
</evidence>
<dbReference type="GO" id="GO:0008168">
    <property type="term" value="F:methyltransferase activity"/>
    <property type="evidence" value="ECO:0007669"/>
    <property type="project" value="UniProtKB-KW"/>
</dbReference>
<dbReference type="NCBIfam" id="TIGR00222">
    <property type="entry name" value="panB"/>
    <property type="match status" value="1"/>
</dbReference>
<dbReference type="RefSeq" id="WP_183729019.1">
    <property type="nucleotide sequence ID" value="NZ_JACHID010000002.1"/>
</dbReference>
<keyword evidence="7" id="KW-0963">Cytoplasm</keyword>
<dbReference type="PANTHER" id="PTHR20881:SF0">
    <property type="entry name" value="3-METHYL-2-OXOBUTANOATE HYDROXYMETHYLTRANSFERASE"/>
    <property type="match status" value="1"/>
</dbReference>
<protein>
    <recommendedName>
        <fullName evidence="7">3-methyl-2-oxobutanoate hydroxymethyltransferase</fullName>
        <ecNumber evidence="7">2.1.2.11</ecNumber>
    </recommendedName>
    <alternativeName>
        <fullName evidence="7">Ketopantoate hydroxymethyltransferase</fullName>
        <shortName evidence="7">KPHMT</shortName>
    </alternativeName>
</protein>
<feature type="active site" description="Proton acceptor" evidence="7 8">
    <location>
        <position position="189"/>
    </location>
</feature>
<organism evidence="11 12">
    <name type="scientific">Desulfurispira natronophila</name>
    <dbReference type="NCBI Taxonomy" id="682562"/>
    <lineage>
        <taxon>Bacteria</taxon>
        <taxon>Pseudomonadati</taxon>
        <taxon>Chrysiogenota</taxon>
        <taxon>Chrysiogenia</taxon>
        <taxon>Chrysiogenales</taxon>
        <taxon>Chrysiogenaceae</taxon>
        <taxon>Desulfurispira</taxon>
    </lineage>
</organism>
<dbReference type="CDD" id="cd06557">
    <property type="entry name" value="KPHMT-like"/>
    <property type="match status" value="1"/>
</dbReference>
<evidence type="ECO:0000256" key="6">
    <source>
        <dbReference type="ARBA" id="ARBA00056497"/>
    </source>
</evidence>
<name>A0A7W7Y2X2_9BACT</name>
<keyword evidence="7 10" id="KW-0479">Metal-binding</keyword>
<comment type="function">
    <text evidence="6 7">Catalyzes the reversible reaction in which hydroxymethyl group from 5,10-methylenetetrahydrofolate is transferred onto alpha-ketoisovalerate to form ketopantoate.</text>
</comment>
<dbReference type="GO" id="GO:0015940">
    <property type="term" value="P:pantothenate biosynthetic process"/>
    <property type="evidence" value="ECO:0007669"/>
    <property type="project" value="UniProtKB-UniRule"/>
</dbReference>
<accession>A0A7W7Y2X2</accession>
<evidence type="ECO:0000256" key="8">
    <source>
        <dbReference type="PIRSR" id="PIRSR000388-1"/>
    </source>
</evidence>
<feature type="binding site" evidence="7 9">
    <location>
        <begin position="51"/>
        <end position="52"/>
    </location>
    <ligand>
        <name>3-methyl-2-oxobutanoate</name>
        <dbReference type="ChEBI" id="CHEBI:11851"/>
    </ligand>
</feature>
<reference evidence="11 12" key="1">
    <citation type="submission" date="2020-08" db="EMBL/GenBank/DDBJ databases">
        <title>Genomic Encyclopedia of Type Strains, Phase IV (KMG-IV): sequencing the most valuable type-strain genomes for metagenomic binning, comparative biology and taxonomic classification.</title>
        <authorList>
            <person name="Goeker M."/>
        </authorList>
    </citation>
    <scope>NUCLEOTIDE SEQUENCE [LARGE SCALE GENOMIC DNA]</scope>
    <source>
        <strain evidence="11 12">DSM 22071</strain>
    </source>
</reference>
<comment type="caution">
    <text evidence="11">The sequence shown here is derived from an EMBL/GenBank/DDBJ whole genome shotgun (WGS) entry which is preliminary data.</text>
</comment>
<keyword evidence="11" id="KW-0489">Methyltransferase</keyword>
<dbReference type="FunFam" id="3.20.20.60:FF:000003">
    <property type="entry name" value="3-methyl-2-oxobutanoate hydroxymethyltransferase"/>
    <property type="match status" value="1"/>
</dbReference>
<sequence length="273" mass="28846">MSKVLELSKITTTALANLKAEGEKIAMLTAYDYTFARLADQAGMEVLLVGDSVGMVFSGLENTLPVTLDQMIYHTQAVARGSKRALVVADMPFMTYQVSPQQALQNAGRLVQEGRAEAVKLEGGAAMAATISAIVTAGIPVMGHVGLTPQSVHAIGGFRVQGKGHDAAQAVLEDALAVQDAGAFALVLEGIPASLGQQITQQLTIPTIGIGAGADCDGQVLVMHDLLGLFDEFTPKFVKRYASVGETVEKAFREYQSEVKSSCFPQPQNCFKG</sequence>
<evidence type="ECO:0000256" key="10">
    <source>
        <dbReference type="PIRSR" id="PIRSR000388-3"/>
    </source>
</evidence>
<dbReference type="InterPro" id="IPR040442">
    <property type="entry name" value="Pyrv_kinase-like_dom_sf"/>
</dbReference>
<feature type="binding site" evidence="7 10">
    <location>
        <position position="122"/>
    </location>
    <ligand>
        <name>Mg(2+)</name>
        <dbReference type="ChEBI" id="CHEBI:18420"/>
    </ligand>
</feature>
<keyword evidence="7 10" id="KW-0460">Magnesium</keyword>
<keyword evidence="4 7" id="KW-0566">Pantothenate biosynthesis</keyword>
<evidence type="ECO:0000256" key="5">
    <source>
        <dbReference type="ARBA" id="ARBA00022679"/>
    </source>
</evidence>
<keyword evidence="12" id="KW-1185">Reference proteome</keyword>
<evidence type="ECO:0000256" key="9">
    <source>
        <dbReference type="PIRSR" id="PIRSR000388-2"/>
    </source>
</evidence>
<comment type="cofactor">
    <cofactor evidence="7 10">
        <name>Mg(2+)</name>
        <dbReference type="ChEBI" id="CHEBI:18420"/>
    </cofactor>
    <text evidence="7 10">Binds 1 Mg(2+) ion per subunit.</text>
</comment>
<evidence type="ECO:0000256" key="7">
    <source>
        <dbReference type="HAMAP-Rule" id="MF_00156"/>
    </source>
</evidence>
<dbReference type="PANTHER" id="PTHR20881">
    <property type="entry name" value="3-METHYL-2-OXOBUTANOATE HYDROXYMETHYLTRANSFERASE"/>
    <property type="match status" value="1"/>
</dbReference>
<dbReference type="GO" id="GO:0003864">
    <property type="term" value="F:3-methyl-2-oxobutanoate hydroxymethyltransferase activity"/>
    <property type="evidence" value="ECO:0007669"/>
    <property type="project" value="UniProtKB-UniRule"/>
</dbReference>
<dbReference type="EMBL" id="JACHID010000002">
    <property type="protein sequence ID" value="MBB5021053.1"/>
    <property type="molecule type" value="Genomic_DNA"/>
</dbReference>
<evidence type="ECO:0000256" key="2">
    <source>
        <dbReference type="ARBA" id="ARBA00008676"/>
    </source>
</evidence>
<dbReference type="InterPro" id="IPR015813">
    <property type="entry name" value="Pyrv/PenolPyrv_kinase-like_dom"/>
</dbReference>
<feature type="binding site" evidence="7 9">
    <location>
        <position position="120"/>
    </location>
    <ligand>
        <name>3-methyl-2-oxobutanoate</name>
        <dbReference type="ChEBI" id="CHEBI:11851"/>
    </ligand>
</feature>
<dbReference type="GO" id="GO:0005737">
    <property type="term" value="C:cytoplasm"/>
    <property type="evidence" value="ECO:0007669"/>
    <property type="project" value="UniProtKB-SubCell"/>
</dbReference>
<dbReference type="Proteomes" id="UP000528322">
    <property type="component" value="Unassembled WGS sequence"/>
</dbReference>
<comment type="similarity">
    <text evidence="2 7">Belongs to the PanB family.</text>
</comment>
<dbReference type="AlphaFoldDB" id="A0A7W7Y2X2"/>
<evidence type="ECO:0000256" key="3">
    <source>
        <dbReference type="ARBA" id="ARBA00011424"/>
    </source>
</evidence>
<gene>
    <name evidence="7" type="primary">panB</name>
    <name evidence="11" type="ORF">HNR37_000359</name>
</gene>
<dbReference type="InterPro" id="IPR003700">
    <property type="entry name" value="Pantoate_hydroxy_MeTrfase"/>
</dbReference>
<evidence type="ECO:0000256" key="4">
    <source>
        <dbReference type="ARBA" id="ARBA00022655"/>
    </source>
</evidence>
<dbReference type="HAMAP" id="MF_00156">
    <property type="entry name" value="PanB"/>
    <property type="match status" value="1"/>
</dbReference>
<dbReference type="PIRSF" id="PIRSF000388">
    <property type="entry name" value="Pantoate_hydroxy_MeTrfase"/>
    <property type="match status" value="1"/>
</dbReference>
<dbReference type="GO" id="GO:0000287">
    <property type="term" value="F:magnesium ion binding"/>
    <property type="evidence" value="ECO:0007669"/>
    <property type="project" value="TreeGrafter"/>
</dbReference>
<dbReference type="NCBIfam" id="NF001452">
    <property type="entry name" value="PRK00311.1"/>
    <property type="match status" value="1"/>
</dbReference>
<feature type="binding site" evidence="7 10">
    <location>
        <position position="90"/>
    </location>
    <ligand>
        <name>Mg(2+)</name>
        <dbReference type="ChEBI" id="CHEBI:18420"/>
    </ligand>
</feature>
<comment type="catalytic activity">
    <reaction evidence="7">
        <text>(6R)-5,10-methylene-5,6,7,8-tetrahydrofolate + 3-methyl-2-oxobutanoate + H2O = 2-dehydropantoate + (6S)-5,6,7,8-tetrahydrofolate</text>
        <dbReference type="Rhea" id="RHEA:11824"/>
        <dbReference type="ChEBI" id="CHEBI:11561"/>
        <dbReference type="ChEBI" id="CHEBI:11851"/>
        <dbReference type="ChEBI" id="CHEBI:15377"/>
        <dbReference type="ChEBI" id="CHEBI:15636"/>
        <dbReference type="ChEBI" id="CHEBI:57453"/>
        <dbReference type="EC" id="2.1.2.11"/>
    </reaction>
</comment>
<dbReference type="UniPathway" id="UPA00028">
    <property type="reaction ID" value="UER00003"/>
</dbReference>
<feature type="binding site" evidence="7 10">
    <location>
        <position position="51"/>
    </location>
    <ligand>
        <name>Mg(2+)</name>
        <dbReference type="ChEBI" id="CHEBI:18420"/>
    </ligand>
</feature>
<comment type="subcellular location">
    <subcellularLocation>
        <location evidence="7">Cytoplasm</location>
    </subcellularLocation>
</comment>